<dbReference type="PANTHER" id="PTHR33840">
    <property type="match status" value="1"/>
</dbReference>
<dbReference type="InterPro" id="IPR018712">
    <property type="entry name" value="Tle1-like_cat"/>
</dbReference>
<dbReference type="InterPro" id="IPR029058">
    <property type="entry name" value="AB_hydrolase_fold"/>
</dbReference>
<dbReference type="EMBL" id="JASNQZ010000002">
    <property type="protein sequence ID" value="KAL0959543.1"/>
    <property type="molecule type" value="Genomic_DNA"/>
</dbReference>
<dbReference type="Proteomes" id="UP001556367">
    <property type="component" value="Unassembled WGS sequence"/>
</dbReference>
<gene>
    <name evidence="3" type="ORF">HGRIS_011257</name>
</gene>
<keyword evidence="1" id="KW-0732">Signal</keyword>
<feature type="domain" description="T6SS Phospholipase effector Tle1-like catalytic" evidence="2">
    <location>
        <begin position="34"/>
        <end position="322"/>
    </location>
</feature>
<dbReference type="SUPFAM" id="SSF53474">
    <property type="entry name" value="alpha/beta-Hydrolases"/>
    <property type="match status" value="1"/>
</dbReference>
<evidence type="ECO:0000313" key="4">
    <source>
        <dbReference type="Proteomes" id="UP001556367"/>
    </source>
</evidence>
<evidence type="ECO:0000256" key="1">
    <source>
        <dbReference type="SAM" id="SignalP"/>
    </source>
</evidence>
<accession>A0ABR3JW95</accession>
<protein>
    <recommendedName>
        <fullName evidence="2">T6SS Phospholipase effector Tle1-like catalytic domain-containing protein</fullName>
    </recommendedName>
</protein>
<reference evidence="4" key="1">
    <citation type="submission" date="2024-06" db="EMBL/GenBank/DDBJ databases">
        <title>Multi-omics analyses provide insights into the biosynthesis of the anticancer antibiotic pleurotin in Hohenbuehelia grisea.</title>
        <authorList>
            <person name="Weaver J.A."/>
            <person name="Alberti F."/>
        </authorList>
    </citation>
    <scope>NUCLEOTIDE SEQUENCE [LARGE SCALE GENOMIC DNA]</scope>
    <source>
        <strain evidence="4">T-177</strain>
    </source>
</reference>
<dbReference type="Pfam" id="PF09994">
    <property type="entry name" value="T6SS_Tle1-like_cat"/>
    <property type="match status" value="1"/>
</dbReference>
<organism evidence="3 4">
    <name type="scientific">Hohenbuehelia grisea</name>
    <dbReference type="NCBI Taxonomy" id="104357"/>
    <lineage>
        <taxon>Eukaryota</taxon>
        <taxon>Fungi</taxon>
        <taxon>Dikarya</taxon>
        <taxon>Basidiomycota</taxon>
        <taxon>Agaricomycotina</taxon>
        <taxon>Agaricomycetes</taxon>
        <taxon>Agaricomycetidae</taxon>
        <taxon>Agaricales</taxon>
        <taxon>Pleurotineae</taxon>
        <taxon>Pleurotaceae</taxon>
        <taxon>Hohenbuehelia</taxon>
    </lineage>
</organism>
<feature type="signal peptide" evidence="1">
    <location>
        <begin position="1"/>
        <end position="22"/>
    </location>
</feature>
<evidence type="ECO:0000313" key="3">
    <source>
        <dbReference type="EMBL" id="KAL0959543.1"/>
    </source>
</evidence>
<keyword evidence="4" id="KW-1185">Reference proteome</keyword>
<evidence type="ECO:0000259" key="2">
    <source>
        <dbReference type="Pfam" id="PF09994"/>
    </source>
</evidence>
<sequence>MPTTMSFFLLIIHSVPWSYVSMELETSTSHSFVCFHNTQSPLHYRFDADNSNIVQFFSMLKKGDRDTQMVYYQAGIGTYTSPSIATPIAARISKKLDEMVAWNLGAHVQDGYEFLMQNYKANDRICIFGFSRGAYTARALAGMLNRVGLLPACNHQQVPFAYSMYARDDKFKDEAAKFKKAFSVHVQVEFLGVWDTVSSVGLFPRSLPFAKSNSMVNTFRHAIALDERRAKFKANHWKGPACSDPNHDHELPFEGGEAPRSSLPQFNRLTSFQKEYAKDPDALTDASEVWFAGCHCDIGGGSVPSDTPNTLARIPLRWMIRECFKAKTGIMFETDKLRELGLNPNKLWPQVAETYRARPDVSIDKTYTQGIANEILQDLMMGSETTEFTEEEKQEFLDAQSPIYDQLDISWGWKVLEWIPFTQETDLDGPRSAQQVNEGQGRLITEDSCPNVKIKVHKSVKTRIIDAHVRGKDYDPKAFLRSGLNLESDTIEWID</sequence>
<feature type="chain" id="PRO_5047364754" description="T6SS Phospholipase effector Tle1-like catalytic domain-containing protein" evidence="1">
    <location>
        <begin position="23"/>
        <end position="495"/>
    </location>
</feature>
<name>A0ABR3JW95_9AGAR</name>
<comment type="caution">
    <text evidence="3">The sequence shown here is derived from an EMBL/GenBank/DDBJ whole genome shotgun (WGS) entry which is preliminary data.</text>
</comment>
<dbReference type="PANTHER" id="PTHR33840:SF2">
    <property type="entry name" value="TLE1 PHOSPHOLIPASE DOMAIN-CONTAINING PROTEIN"/>
    <property type="match status" value="1"/>
</dbReference>
<proteinExistence type="predicted"/>